<feature type="compositionally biased region" description="Basic and acidic residues" evidence="1">
    <location>
        <begin position="34"/>
        <end position="51"/>
    </location>
</feature>
<dbReference type="AlphaFoldDB" id="X1AEY8"/>
<sequence>IPILTLEPSFLKKLKDFQLRNRTLKLRERKKNKNGNEGKFESDPMHEKREQKEYEPVKEFCCQFFDALINNMKSHNFLKICKNCFKIITDKKRKFYCDNKCSISYFNRENNKKKKKKKKGKKNKKKIQKRRYRN</sequence>
<accession>X1AEY8</accession>
<dbReference type="EMBL" id="BART01011132">
    <property type="protein sequence ID" value="GAG81145.1"/>
    <property type="molecule type" value="Genomic_DNA"/>
</dbReference>
<gene>
    <name evidence="2" type="ORF">S01H4_23863</name>
</gene>
<evidence type="ECO:0000313" key="2">
    <source>
        <dbReference type="EMBL" id="GAG81145.1"/>
    </source>
</evidence>
<reference evidence="2" key="1">
    <citation type="journal article" date="2014" name="Front. Microbiol.">
        <title>High frequency of phylogenetically diverse reductive dehalogenase-homologous genes in deep subseafloor sedimentary metagenomes.</title>
        <authorList>
            <person name="Kawai M."/>
            <person name="Futagami T."/>
            <person name="Toyoda A."/>
            <person name="Takaki Y."/>
            <person name="Nishi S."/>
            <person name="Hori S."/>
            <person name="Arai W."/>
            <person name="Tsubouchi T."/>
            <person name="Morono Y."/>
            <person name="Uchiyama I."/>
            <person name="Ito T."/>
            <person name="Fujiyama A."/>
            <person name="Inagaki F."/>
            <person name="Takami H."/>
        </authorList>
    </citation>
    <scope>NUCLEOTIDE SEQUENCE</scope>
    <source>
        <strain evidence="2">Expedition CK06-06</strain>
    </source>
</reference>
<feature type="compositionally biased region" description="Basic residues" evidence="1">
    <location>
        <begin position="111"/>
        <end position="134"/>
    </location>
</feature>
<feature type="region of interest" description="Disordered" evidence="1">
    <location>
        <begin position="25"/>
        <end position="51"/>
    </location>
</feature>
<protein>
    <submittedName>
        <fullName evidence="2">Uncharacterized protein</fullName>
    </submittedName>
</protein>
<proteinExistence type="predicted"/>
<evidence type="ECO:0000256" key="1">
    <source>
        <dbReference type="SAM" id="MobiDB-lite"/>
    </source>
</evidence>
<feature type="non-terminal residue" evidence="2">
    <location>
        <position position="1"/>
    </location>
</feature>
<feature type="region of interest" description="Disordered" evidence="1">
    <location>
        <begin position="108"/>
        <end position="134"/>
    </location>
</feature>
<organism evidence="2">
    <name type="scientific">marine sediment metagenome</name>
    <dbReference type="NCBI Taxonomy" id="412755"/>
    <lineage>
        <taxon>unclassified sequences</taxon>
        <taxon>metagenomes</taxon>
        <taxon>ecological metagenomes</taxon>
    </lineage>
</organism>
<comment type="caution">
    <text evidence="2">The sequence shown here is derived from an EMBL/GenBank/DDBJ whole genome shotgun (WGS) entry which is preliminary data.</text>
</comment>
<name>X1AEY8_9ZZZZ</name>